<gene>
    <name evidence="2" type="ORF">OS493_015670</name>
</gene>
<evidence type="ECO:0000313" key="3">
    <source>
        <dbReference type="Proteomes" id="UP001163046"/>
    </source>
</evidence>
<dbReference type="AlphaFoldDB" id="A0A9X0CKT8"/>
<dbReference type="Proteomes" id="UP001163046">
    <property type="component" value="Unassembled WGS sequence"/>
</dbReference>
<keyword evidence="1" id="KW-0472">Membrane</keyword>
<evidence type="ECO:0000256" key="1">
    <source>
        <dbReference type="SAM" id="Phobius"/>
    </source>
</evidence>
<proteinExistence type="predicted"/>
<feature type="transmembrane region" description="Helical" evidence="1">
    <location>
        <begin position="20"/>
        <end position="41"/>
    </location>
</feature>
<keyword evidence="3" id="KW-1185">Reference proteome</keyword>
<evidence type="ECO:0000313" key="2">
    <source>
        <dbReference type="EMBL" id="KAJ7360566.1"/>
    </source>
</evidence>
<reference evidence="2" key="1">
    <citation type="submission" date="2023-01" db="EMBL/GenBank/DDBJ databases">
        <title>Genome assembly of the deep-sea coral Lophelia pertusa.</title>
        <authorList>
            <person name="Herrera S."/>
            <person name="Cordes E."/>
        </authorList>
    </citation>
    <scope>NUCLEOTIDE SEQUENCE</scope>
    <source>
        <strain evidence="2">USNM1676648</strain>
        <tissue evidence="2">Polyp</tissue>
    </source>
</reference>
<keyword evidence="1" id="KW-1133">Transmembrane helix</keyword>
<keyword evidence="1" id="KW-0812">Transmembrane</keyword>
<dbReference type="EMBL" id="MU827309">
    <property type="protein sequence ID" value="KAJ7360566.1"/>
    <property type="molecule type" value="Genomic_DNA"/>
</dbReference>
<name>A0A9X0CKT8_9CNID</name>
<dbReference type="OrthoDB" id="6007586at2759"/>
<sequence>MKQQDKEEKQANRRQTLDRLCSASGLLLSVVCCIALIHVQLTIQEHHRLVSNSVTFCDQMKIEILRKVEENYGSRQVMASTGRHWQATKGEQETVLKTKTLCTR</sequence>
<organism evidence="2 3">
    <name type="scientific">Desmophyllum pertusum</name>
    <dbReference type="NCBI Taxonomy" id="174260"/>
    <lineage>
        <taxon>Eukaryota</taxon>
        <taxon>Metazoa</taxon>
        <taxon>Cnidaria</taxon>
        <taxon>Anthozoa</taxon>
        <taxon>Hexacorallia</taxon>
        <taxon>Scleractinia</taxon>
        <taxon>Caryophylliina</taxon>
        <taxon>Caryophylliidae</taxon>
        <taxon>Desmophyllum</taxon>
    </lineage>
</organism>
<comment type="caution">
    <text evidence="2">The sequence shown here is derived from an EMBL/GenBank/DDBJ whole genome shotgun (WGS) entry which is preliminary data.</text>
</comment>
<accession>A0A9X0CKT8</accession>
<protein>
    <submittedName>
        <fullName evidence="2">Uncharacterized protein</fullName>
    </submittedName>
</protein>